<comment type="caution">
    <text evidence="2">The sequence shown here is derived from an EMBL/GenBank/DDBJ whole genome shotgun (WGS) entry which is preliminary data.</text>
</comment>
<keyword evidence="3" id="KW-1185">Reference proteome</keyword>
<accession>A0A059DZE9</accession>
<dbReference type="EMBL" id="AWFH01000023">
    <property type="protein sequence ID" value="KCZ60362.1"/>
    <property type="molecule type" value="Genomic_DNA"/>
</dbReference>
<feature type="compositionally biased region" description="Basic and acidic residues" evidence="1">
    <location>
        <begin position="42"/>
        <end position="56"/>
    </location>
</feature>
<name>A0A059DZE9_9PROT</name>
<evidence type="ECO:0000313" key="2">
    <source>
        <dbReference type="EMBL" id="KCZ60362.1"/>
    </source>
</evidence>
<protein>
    <submittedName>
        <fullName evidence="2">Uncharacterized protein</fullName>
    </submittedName>
</protein>
<gene>
    <name evidence="2" type="ORF">HY36_05125</name>
</gene>
<sequence>MMTRKTLETAAHPRTTPSEASQIDHAAKRRREQMLPGEGPAEPEKEDAVSHFKGDGDPIALGPVPTQIERVDEEPD</sequence>
<proteinExistence type="predicted"/>
<evidence type="ECO:0000313" key="3">
    <source>
        <dbReference type="Proteomes" id="UP000024547"/>
    </source>
</evidence>
<organism evidence="2 3">
    <name type="scientific">Hyphomonas atlantica</name>
    <dbReference type="NCBI Taxonomy" id="1280948"/>
    <lineage>
        <taxon>Bacteria</taxon>
        <taxon>Pseudomonadati</taxon>
        <taxon>Pseudomonadota</taxon>
        <taxon>Alphaproteobacteria</taxon>
        <taxon>Hyphomonadales</taxon>
        <taxon>Hyphomonadaceae</taxon>
        <taxon>Hyphomonas</taxon>
    </lineage>
</organism>
<dbReference type="Proteomes" id="UP000024547">
    <property type="component" value="Unassembled WGS sequence"/>
</dbReference>
<reference evidence="2 3" key="1">
    <citation type="journal article" date="2014" name="Antonie Van Leeuwenhoek">
        <title>Hyphomonas beringensis sp. nov. and Hyphomonas chukchiensis sp. nov., isolated from surface seawater of the Bering Sea and Chukchi Sea.</title>
        <authorList>
            <person name="Li C."/>
            <person name="Lai Q."/>
            <person name="Li G."/>
            <person name="Dong C."/>
            <person name="Wang J."/>
            <person name="Liao Y."/>
            <person name="Shao Z."/>
        </authorList>
    </citation>
    <scope>NUCLEOTIDE SEQUENCE [LARGE SCALE GENOMIC DNA]</scope>
    <source>
        <strain evidence="2 3">22II1-22F38</strain>
    </source>
</reference>
<feature type="region of interest" description="Disordered" evidence="1">
    <location>
        <begin position="1"/>
        <end position="76"/>
    </location>
</feature>
<evidence type="ECO:0000256" key="1">
    <source>
        <dbReference type="SAM" id="MobiDB-lite"/>
    </source>
</evidence>
<dbReference type="AlphaFoldDB" id="A0A059DZE9"/>